<dbReference type="Pfam" id="PF01594">
    <property type="entry name" value="AI-2E_transport"/>
    <property type="match status" value="1"/>
</dbReference>
<evidence type="ECO:0000256" key="5">
    <source>
        <dbReference type="ARBA" id="ARBA00022692"/>
    </source>
</evidence>
<reference evidence="10" key="1">
    <citation type="submission" date="2021-01" db="EMBL/GenBank/DDBJ databases">
        <title>Whole genome shotgun sequence of Spirilliplanes yamanashiensis NBRC 15828.</title>
        <authorList>
            <person name="Komaki H."/>
            <person name="Tamura T."/>
        </authorList>
    </citation>
    <scope>NUCLEOTIDE SEQUENCE</scope>
    <source>
        <strain evidence="10">NBRC 15828</strain>
    </source>
</reference>
<protein>
    <submittedName>
        <fullName evidence="10">AI-2E family transporter</fullName>
    </submittedName>
</protein>
<feature type="transmembrane region" description="Helical" evidence="9">
    <location>
        <begin position="49"/>
        <end position="71"/>
    </location>
</feature>
<keyword evidence="6 9" id="KW-1133">Transmembrane helix</keyword>
<accession>A0A8J4DJ89</accession>
<feature type="transmembrane region" description="Helical" evidence="9">
    <location>
        <begin position="161"/>
        <end position="180"/>
    </location>
</feature>
<comment type="caution">
    <text evidence="10">The sequence shown here is derived from an EMBL/GenBank/DDBJ whole genome shotgun (WGS) entry which is preliminary data.</text>
</comment>
<keyword evidence="5 9" id="KW-0812">Transmembrane</keyword>
<name>A0A8J4DJ89_9ACTN</name>
<keyword evidence="11" id="KW-1185">Reference proteome</keyword>
<feature type="transmembrane region" description="Helical" evidence="9">
    <location>
        <begin position="221"/>
        <end position="244"/>
    </location>
</feature>
<keyword evidence="3" id="KW-0813">Transport</keyword>
<feature type="transmembrane region" description="Helical" evidence="9">
    <location>
        <begin position="78"/>
        <end position="98"/>
    </location>
</feature>
<evidence type="ECO:0000256" key="6">
    <source>
        <dbReference type="ARBA" id="ARBA00022989"/>
    </source>
</evidence>
<evidence type="ECO:0000256" key="4">
    <source>
        <dbReference type="ARBA" id="ARBA00022475"/>
    </source>
</evidence>
<comment type="subcellular location">
    <subcellularLocation>
        <location evidence="1">Cell membrane</location>
        <topology evidence="1">Multi-pass membrane protein</topology>
    </subcellularLocation>
</comment>
<dbReference type="Proteomes" id="UP000652013">
    <property type="component" value="Unassembled WGS sequence"/>
</dbReference>
<proteinExistence type="inferred from homology"/>
<evidence type="ECO:0000256" key="3">
    <source>
        <dbReference type="ARBA" id="ARBA00022448"/>
    </source>
</evidence>
<keyword evidence="4" id="KW-1003">Cell membrane</keyword>
<evidence type="ECO:0000256" key="9">
    <source>
        <dbReference type="SAM" id="Phobius"/>
    </source>
</evidence>
<evidence type="ECO:0000256" key="8">
    <source>
        <dbReference type="SAM" id="MobiDB-lite"/>
    </source>
</evidence>
<gene>
    <name evidence="10" type="ORF">Sya03_29030</name>
</gene>
<evidence type="ECO:0000256" key="2">
    <source>
        <dbReference type="ARBA" id="ARBA00009773"/>
    </source>
</evidence>
<feature type="transmembrane region" description="Helical" evidence="9">
    <location>
        <begin position="250"/>
        <end position="275"/>
    </location>
</feature>
<feature type="region of interest" description="Disordered" evidence="8">
    <location>
        <begin position="351"/>
        <end position="387"/>
    </location>
</feature>
<dbReference type="PANTHER" id="PTHR21716">
    <property type="entry name" value="TRANSMEMBRANE PROTEIN"/>
    <property type="match status" value="1"/>
</dbReference>
<feature type="transmembrane region" description="Helical" evidence="9">
    <location>
        <begin position="282"/>
        <end position="303"/>
    </location>
</feature>
<organism evidence="10 11">
    <name type="scientific">Spirilliplanes yamanashiensis</name>
    <dbReference type="NCBI Taxonomy" id="42233"/>
    <lineage>
        <taxon>Bacteria</taxon>
        <taxon>Bacillati</taxon>
        <taxon>Actinomycetota</taxon>
        <taxon>Actinomycetes</taxon>
        <taxon>Micromonosporales</taxon>
        <taxon>Micromonosporaceae</taxon>
        <taxon>Spirilliplanes</taxon>
    </lineage>
</organism>
<dbReference type="PANTHER" id="PTHR21716:SF53">
    <property type="entry name" value="PERMEASE PERM-RELATED"/>
    <property type="match status" value="1"/>
</dbReference>
<keyword evidence="7 9" id="KW-0472">Membrane</keyword>
<dbReference type="GO" id="GO:0055085">
    <property type="term" value="P:transmembrane transport"/>
    <property type="evidence" value="ECO:0007669"/>
    <property type="project" value="TreeGrafter"/>
</dbReference>
<feature type="compositionally biased region" description="Acidic residues" evidence="8">
    <location>
        <begin position="353"/>
        <end position="368"/>
    </location>
</feature>
<feature type="transmembrane region" description="Helical" evidence="9">
    <location>
        <begin position="315"/>
        <end position="342"/>
    </location>
</feature>
<sequence length="387" mass="39480">MPTTPDRTSGSRRQLRAALLHAGAVCGSVLLIAATVLAVGWLLVLLAPVTLAVVAALLLAALLIPGVNILVRLRFPRAAAALAAVVGLLAALILPLFLVGQQAAGQFDNLGRSLREGIARVRRWVAEGPLPVTGDQLDRLWPQARDAALDVVPGPAGGVSMATQVVGAAALAVVLLFFILKDGEAMWAWVLRRIPPRQRRKADDAAHGGWHTLVGYVRGTVLIAVADAVGVGVALLLVGVPLALPLALLTFLAAFIPIVGATVAGAAAVLVALVANGPTDALIILAAILIVQQVEGNLLQPFVMGHAVRLHPAVILVAVAAGTVLAGVAGAVVAVPLTAVAYRVVSVLTDTDSSADDDDTDTGDEPSSEEPPSAAGREATAAPDRAD</sequence>
<evidence type="ECO:0000256" key="7">
    <source>
        <dbReference type="ARBA" id="ARBA00023136"/>
    </source>
</evidence>
<dbReference type="AlphaFoldDB" id="A0A8J4DJ89"/>
<dbReference type="EMBL" id="BOOY01000021">
    <property type="protein sequence ID" value="GIJ03551.1"/>
    <property type="molecule type" value="Genomic_DNA"/>
</dbReference>
<dbReference type="InterPro" id="IPR002549">
    <property type="entry name" value="AI-2E-like"/>
</dbReference>
<evidence type="ECO:0000256" key="1">
    <source>
        <dbReference type="ARBA" id="ARBA00004651"/>
    </source>
</evidence>
<dbReference type="GO" id="GO:0005886">
    <property type="term" value="C:plasma membrane"/>
    <property type="evidence" value="ECO:0007669"/>
    <property type="project" value="UniProtKB-SubCell"/>
</dbReference>
<comment type="similarity">
    <text evidence="2">Belongs to the autoinducer-2 exporter (AI-2E) (TC 2.A.86) family.</text>
</comment>
<evidence type="ECO:0000313" key="10">
    <source>
        <dbReference type="EMBL" id="GIJ03551.1"/>
    </source>
</evidence>
<feature type="transmembrane region" description="Helical" evidence="9">
    <location>
        <begin position="20"/>
        <end position="43"/>
    </location>
</feature>
<evidence type="ECO:0000313" key="11">
    <source>
        <dbReference type="Proteomes" id="UP000652013"/>
    </source>
</evidence>